<feature type="transmembrane region" description="Helical" evidence="7">
    <location>
        <begin position="35"/>
        <end position="55"/>
    </location>
</feature>
<feature type="transmembrane region" description="Helical" evidence="7">
    <location>
        <begin position="90"/>
        <end position="108"/>
    </location>
</feature>
<feature type="domain" description="Na+/H+ antiporter MnhB subunit-related protein" evidence="8">
    <location>
        <begin position="6"/>
        <end position="88"/>
    </location>
</feature>
<dbReference type="eggNOG" id="COG2111">
    <property type="taxonomic scope" value="Bacteria"/>
</dbReference>
<dbReference type="AlphaFoldDB" id="C0GJ28"/>
<evidence type="ECO:0000256" key="3">
    <source>
        <dbReference type="ARBA" id="ARBA00022475"/>
    </source>
</evidence>
<evidence type="ECO:0000259" key="8">
    <source>
        <dbReference type="Pfam" id="PF04039"/>
    </source>
</evidence>
<dbReference type="InterPro" id="IPR050622">
    <property type="entry name" value="CPA3_antiporter_subunitB"/>
</dbReference>
<comment type="similarity">
    <text evidence="2">Belongs to the CPA3 antiporters (TC 2.A.63) subunit B family.</text>
</comment>
<feature type="transmembrane region" description="Helical" evidence="7">
    <location>
        <begin position="12"/>
        <end position="29"/>
    </location>
</feature>
<evidence type="ECO:0000313" key="10">
    <source>
        <dbReference type="Proteomes" id="UP000006443"/>
    </source>
</evidence>
<dbReference type="STRING" id="555088.DealDRAFT_2487"/>
<gene>
    <name evidence="9" type="ORF">DealDRAFT_2487</name>
</gene>
<evidence type="ECO:0000256" key="4">
    <source>
        <dbReference type="ARBA" id="ARBA00022692"/>
    </source>
</evidence>
<keyword evidence="3" id="KW-1003">Cell membrane</keyword>
<keyword evidence="5 7" id="KW-1133">Transmembrane helix</keyword>
<evidence type="ECO:0000256" key="6">
    <source>
        <dbReference type="ARBA" id="ARBA00023136"/>
    </source>
</evidence>
<dbReference type="InterPro" id="IPR007182">
    <property type="entry name" value="MnhB"/>
</dbReference>
<sequence>MQNTLLYVVSRYVVPVMQIYGLYIIFHGHEAPGGGFAGGMVLGIGLVLYSLVFGLSEGQKRVPFDLAMVGGIILIVTIFAEILIGHVFEIGIGLIVALVALSIFSTLVEEV</sequence>
<keyword evidence="10" id="KW-1185">Reference proteome</keyword>
<dbReference type="EMBL" id="ACJM01000014">
    <property type="protein sequence ID" value="EEG76661.1"/>
    <property type="molecule type" value="Genomic_DNA"/>
</dbReference>
<evidence type="ECO:0000313" key="9">
    <source>
        <dbReference type="EMBL" id="EEG76661.1"/>
    </source>
</evidence>
<proteinExistence type="inferred from homology"/>
<evidence type="ECO:0000256" key="1">
    <source>
        <dbReference type="ARBA" id="ARBA00004651"/>
    </source>
</evidence>
<dbReference type="PANTHER" id="PTHR33932">
    <property type="entry name" value="NA(+)/H(+) ANTIPORTER SUBUNIT B"/>
    <property type="match status" value="1"/>
</dbReference>
<comment type="caution">
    <text evidence="9">The sequence shown here is derived from an EMBL/GenBank/DDBJ whole genome shotgun (WGS) entry which is preliminary data.</text>
</comment>
<dbReference type="Proteomes" id="UP000006443">
    <property type="component" value="Unassembled WGS sequence"/>
</dbReference>
<reference evidence="9 10" key="1">
    <citation type="submission" date="2009-02" db="EMBL/GenBank/DDBJ databases">
        <title>Sequencing of the draft genome and assembly of Dethiobacter alkaliphilus AHT 1.</title>
        <authorList>
            <consortium name="US DOE Joint Genome Institute (JGI-PGF)"/>
            <person name="Lucas S."/>
            <person name="Copeland A."/>
            <person name="Lapidus A."/>
            <person name="Glavina del Rio T."/>
            <person name="Dalin E."/>
            <person name="Tice H."/>
            <person name="Bruce D."/>
            <person name="Goodwin L."/>
            <person name="Pitluck S."/>
            <person name="Larimer F."/>
            <person name="Land M.L."/>
            <person name="Hauser L."/>
            <person name="Muyzer G."/>
        </authorList>
    </citation>
    <scope>NUCLEOTIDE SEQUENCE [LARGE SCALE GENOMIC DNA]</scope>
    <source>
        <strain evidence="9 10">AHT 1</strain>
    </source>
</reference>
<dbReference type="PANTHER" id="PTHR33932:SF4">
    <property type="entry name" value="NA(+)_H(+) ANTIPORTER SUBUNIT B"/>
    <property type="match status" value="1"/>
</dbReference>
<feature type="transmembrane region" description="Helical" evidence="7">
    <location>
        <begin position="62"/>
        <end position="84"/>
    </location>
</feature>
<name>C0GJ28_DETAL</name>
<evidence type="ECO:0000256" key="7">
    <source>
        <dbReference type="SAM" id="Phobius"/>
    </source>
</evidence>
<dbReference type="GO" id="GO:0005886">
    <property type="term" value="C:plasma membrane"/>
    <property type="evidence" value="ECO:0007669"/>
    <property type="project" value="UniProtKB-SubCell"/>
</dbReference>
<organism evidence="9 10">
    <name type="scientific">Dethiobacter alkaliphilus AHT 1</name>
    <dbReference type="NCBI Taxonomy" id="555088"/>
    <lineage>
        <taxon>Bacteria</taxon>
        <taxon>Bacillati</taxon>
        <taxon>Bacillota</taxon>
        <taxon>Dethiobacteria</taxon>
        <taxon>Dethiobacterales</taxon>
        <taxon>Dethiobacteraceae</taxon>
        <taxon>Dethiobacter</taxon>
    </lineage>
</organism>
<keyword evidence="4 7" id="KW-0812">Transmembrane</keyword>
<accession>C0GJ28</accession>
<comment type="subcellular location">
    <subcellularLocation>
        <location evidence="1">Cell membrane</location>
        <topology evidence="1">Multi-pass membrane protein</topology>
    </subcellularLocation>
</comment>
<evidence type="ECO:0000256" key="5">
    <source>
        <dbReference type="ARBA" id="ARBA00022989"/>
    </source>
</evidence>
<evidence type="ECO:0000256" key="2">
    <source>
        <dbReference type="ARBA" id="ARBA00009425"/>
    </source>
</evidence>
<protein>
    <submittedName>
        <fullName evidence="9">Na+/H+ antiporter MnhB subunit-related protein</fullName>
    </submittedName>
</protein>
<dbReference type="RefSeq" id="WP_008517928.1">
    <property type="nucleotide sequence ID" value="NZ_ACJM01000014.1"/>
</dbReference>
<keyword evidence="6 7" id="KW-0472">Membrane</keyword>
<dbReference type="Pfam" id="PF04039">
    <property type="entry name" value="MnhB"/>
    <property type="match status" value="1"/>
</dbReference>